<dbReference type="PRINTS" id="PR00364">
    <property type="entry name" value="DISEASERSIST"/>
</dbReference>
<sequence length="172" mass="18959">MEGGLASLQAKLISNLTSSKESGQRIENVGAGIDLIRSLAFEEPVLIVLDDVDDDLRQIKALAGSRDWFYEGTRIIVTTRDKEVLPESIVNVFYEVKELTSPEALQLFSFHAFGRDQPNKSLKGAAEEIVALTGGLPLALEVLSSIVVSSHIYVPYLSNKHATNNFELRGWQ</sequence>
<gene>
    <name evidence="2" type="ORF">ACJRO7_012494</name>
</gene>
<dbReference type="InterPro" id="IPR044974">
    <property type="entry name" value="Disease_R_plants"/>
</dbReference>
<dbReference type="Gene3D" id="1.10.8.430">
    <property type="entry name" value="Helical domain of apoptotic protease-activating factors"/>
    <property type="match status" value="1"/>
</dbReference>
<reference evidence="2 3" key="1">
    <citation type="submission" date="2024-11" db="EMBL/GenBank/DDBJ databases">
        <title>Chromosome-level genome assembly of Eucalyptus globulus Labill. provides insights into its genome evolution.</title>
        <authorList>
            <person name="Li X."/>
        </authorList>
    </citation>
    <scope>NUCLEOTIDE SEQUENCE [LARGE SCALE GENOMIC DNA]</scope>
    <source>
        <strain evidence="2">CL2024</strain>
        <tissue evidence="2">Fresh tender leaves</tissue>
    </source>
</reference>
<evidence type="ECO:0000259" key="1">
    <source>
        <dbReference type="Pfam" id="PF00931"/>
    </source>
</evidence>
<dbReference type="AlphaFoldDB" id="A0ABD3LPB4"/>
<dbReference type="PANTHER" id="PTHR11017:SF513">
    <property type="entry name" value="TIR DOMAIN-CONTAINING PROTEIN"/>
    <property type="match status" value="1"/>
</dbReference>
<dbReference type="Gene3D" id="3.40.50.300">
    <property type="entry name" value="P-loop containing nucleotide triphosphate hydrolases"/>
    <property type="match status" value="1"/>
</dbReference>
<dbReference type="InterPro" id="IPR027417">
    <property type="entry name" value="P-loop_NTPase"/>
</dbReference>
<dbReference type="SUPFAM" id="SSF52540">
    <property type="entry name" value="P-loop containing nucleoside triphosphate hydrolases"/>
    <property type="match status" value="1"/>
</dbReference>
<accession>A0ABD3LPB4</accession>
<dbReference type="EMBL" id="JBJKBG010000002">
    <property type="protein sequence ID" value="KAL3751671.1"/>
    <property type="molecule type" value="Genomic_DNA"/>
</dbReference>
<feature type="domain" description="NB-ARC" evidence="1">
    <location>
        <begin position="7"/>
        <end position="115"/>
    </location>
</feature>
<protein>
    <recommendedName>
        <fullName evidence="1">NB-ARC domain-containing protein</fullName>
    </recommendedName>
</protein>
<dbReference type="InterPro" id="IPR042197">
    <property type="entry name" value="Apaf_helical"/>
</dbReference>
<dbReference type="InterPro" id="IPR002182">
    <property type="entry name" value="NB-ARC"/>
</dbReference>
<proteinExistence type="predicted"/>
<keyword evidence="3" id="KW-1185">Reference proteome</keyword>
<evidence type="ECO:0000313" key="2">
    <source>
        <dbReference type="EMBL" id="KAL3751671.1"/>
    </source>
</evidence>
<name>A0ABD3LPB4_EUCGL</name>
<organism evidence="2 3">
    <name type="scientific">Eucalyptus globulus</name>
    <name type="common">Tasmanian blue gum</name>
    <dbReference type="NCBI Taxonomy" id="34317"/>
    <lineage>
        <taxon>Eukaryota</taxon>
        <taxon>Viridiplantae</taxon>
        <taxon>Streptophyta</taxon>
        <taxon>Embryophyta</taxon>
        <taxon>Tracheophyta</taxon>
        <taxon>Spermatophyta</taxon>
        <taxon>Magnoliopsida</taxon>
        <taxon>eudicotyledons</taxon>
        <taxon>Gunneridae</taxon>
        <taxon>Pentapetalae</taxon>
        <taxon>rosids</taxon>
        <taxon>malvids</taxon>
        <taxon>Myrtales</taxon>
        <taxon>Myrtaceae</taxon>
        <taxon>Myrtoideae</taxon>
        <taxon>Eucalypteae</taxon>
        <taxon>Eucalyptus</taxon>
    </lineage>
</organism>
<dbReference type="PANTHER" id="PTHR11017">
    <property type="entry name" value="LEUCINE-RICH REPEAT-CONTAINING PROTEIN"/>
    <property type="match status" value="1"/>
</dbReference>
<evidence type="ECO:0000313" key="3">
    <source>
        <dbReference type="Proteomes" id="UP001634007"/>
    </source>
</evidence>
<dbReference type="Pfam" id="PF00931">
    <property type="entry name" value="NB-ARC"/>
    <property type="match status" value="1"/>
</dbReference>
<comment type="caution">
    <text evidence="2">The sequence shown here is derived from an EMBL/GenBank/DDBJ whole genome shotgun (WGS) entry which is preliminary data.</text>
</comment>
<dbReference type="Proteomes" id="UP001634007">
    <property type="component" value="Unassembled WGS sequence"/>
</dbReference>